<evidence type="ECO:0000313" key="2">
    <source>
        <dbReference type="Proteomes" id="UP000664167"/>
    </source>
</evidence>
<feature type="non-terminal residue" evidence="1">
    <location>
        <position position="1"/>
    </location>
</feature>
<evidence type="ECO:0000313" key="1">
    <source>
        <dbReference type="EMBL" id="MBO0517997.1"/>
    </source>
</evidence>
<evidence type="ECO:0008006" key="3">
    <source>
        <dbReference type="Google" id="ProtNLM"/>
    </source>
</evidence>
<dbReference type="EMBL" id="JAFLRJ010001091">
    <property type="protein sequence ID" value="MBO0517997.1"/>
    <property type="molecule type" value="Genomic_DNA"/>
</dbReference>
<protein>
    <recommendedName>
        <fullName evidence="3">Prenyltransferase</fullName>
    </recommendedName>
</protein>
<accession>A0A939JMK4</accession>
<dbReference type="Proteomes" id="UP000664167">
    <property type="component" value="Unassembled WGS sequence"/>
</dbReference>
<reference evidence="1" key="1">
    <citation type="submission" date="2021-03" db="EMBL/GenBank/DDBJ databases">
        <title>Streptomyces poriferae sp. nov., a novel marine sponge-derived Actinobacteria species with anti-MRSA activity.</title>
        <authorList>
            <person name="Sandoval-Powers M."/>
            <person name="Kralova S."/>
            <person name="Nguyen G.-S."/>
            <person name="Fawwal D."/>
            <person name="Degnes K."/>
            <person name="Klinkenberg G."/>
            <person name="Sletta H."/>
            <person name="Wentzel A."/>
            <person name="Liles M.R."/>
        </authorList>
    </citation>
    <scope>NUCLEOTIDE SEQUENCE</scope>
    <source>
        <strain evidence="1">DSM 41794</strain>
    </source>
</reference>
<proteinExistence type="predicted"/>
<comment type="caution">
    <text evidence="1">The sequence shown here is derived from an EMBL/GenBank/DDBJ whole genome shotgun (WGS) entry which is preliminary data.</text>
</comment>
<keyword evidence="2" id="KW-1185">Reference proteome</keyword>
<gene>
    <name evidence="1" type="ORF">J0695_40685</name>
</gene>
<dbReference type="SUPFAM" id="SSF81853">
    <property type="entry name" value="Family 10 polysaccharide lyase"/>
    <property type="match status" value="1"/>
</dbReference>
<organism evidence="1 2">
    <name type="scientific">Streptomyces beijiangensis</name>
    <dbReference type="NCBI Taxonomy" id="163361"/>
    <lineage>
        <taxon>Bacteria</taxon>
        <taxon>Bacillati</taxon>
        <taxon>Actinomycetota</taxon>
        <taxon>Actinomycetes</taxon>
        <taxon>Kitasatosporales</taxon>
        <taxon>Streptomycetaceae</taxon>
        <taxon>Streptomyces</taxon>
    </lineage>
</organism>
<dbReference type="AlphaFoldDB" id="A0A939JMK4"/>
<name>A0A939JMK4_9ACTN</name>
<sequence>QAAADRLGRLVREQRLAVLDPQRPADFPVAPGYAPGEHHFPYDFARTPESLARGWFTDEEMSRSLDHLAGEQQEDGGWPISWPAWAPGTALEWRPIVTIQALLTLRAHGRAVA</sequence>